<dbReference type="EMBL" id="BFAV01000157">
    <property type="protein sequence ID" value="GBF35030.1"/>
    <property type="molecule type" value="Genomic_DNA"/>
</dbReference>
<organism evidence="3 4">
    <name type="scientific">Desulfocucumis palustris</name>
    <dbReference type="NCBI Taxonomy" id="1898651"/>
    <lineage>
        <taxon>Bacteria</taxon>
        <taxon>Bacillati</taxon>
        <taxon>Bacillota</taxon>
        <taxon>Clostridia</taxon>
        <taxon>Eubacteriales</taxon>
        <taxon>Desulfocucumaceae</taxon>
        <taxon>Desulfocucumis</taxon>
    </lineage>
</organism>
<feature type="transmembrane region" description="Helical" evidence="1">
    <location>
        <begin position="261"/>
        <end position="283"/>
    </location>
</feature>
<dbReference type="NCBIfam" id="TIGR02123">
    <property type="entry name" value="TRAP_fused"/>
    <property type="match status" value="1"/>
</dbReference>
<dbReference type="InterPro" id="IPR011853">
    <property type="entry name" value="TRAP_DctM-Dct_fused"/>
</dbReference>
<accession>A0A2L2XFU5</accession>
<feature type="transmembrane region" description="Helical" evidence="1">
    <location>
        <begin position="485"/>
        <end position="507"/>
    </location>
</feature>
<keyword evidence="1" id="KW-0812">Transmembrane</keyword>
<feature type="transmembrane region" description="Helical" evidence="1">
    <location>
        <begin position="336"/>
        <end position="356"/>
    </location>
</feature>
<proteinExistence type="predicted"/>
<feature type="transmembrane region" description="Helical" evidence="1">
    <location>
        <begin position="295"/>
        <end position="316"/>
    </location>
</feature>
<comment type="caution">
    <text evidence="3">The sequence shown here is derived from an EMBL/GenBank/DDBJ whole genome shotgun (WGS) entry which is preliminary data.</text>
</comment>
<evidence type="ECO:0000313" key="3">
    <source>
        <dbReference type="EMBL" id="GBF35030.1"/>
    </source>
</evidence>
<evidence type="ECO:0000313" key="4">
    <source>
        <dbReference type="Proteomes" id="UP000239549"/>
    </source>
</evidence>
<keyword evidence="1" id="KW-0472">Membrane</keyword>
<name>A0A2L2XFU5_9FIRM</name>
<evidence type="ECO:0000256" key="1">
    <source>
        <dbReference type="SAM" id="Phobius"/>
    </source>
</evidence>
<evidence type="ECO:0000259" key="2">
    <source>
        <dbReference type="Pfam" id="PF06808"/>
    </source>
</evidence>
<feature type="transmembrane region" description="Helical" evidence="1">
    <location>
        <begin position="399"/>
        <end position="418"/>
    </location>
</feature>
<feature type="transmembrane region" description="Helical" evidence="1">
    <location>
        <begin position="557"/>
        <end position="576"/>
    </location>
</feature>
<feature type="transmembrane region" description="Helical" evidence="1">
    <location>
        <begin position="361"/>
        <end position="379"/>
    </location>
</feature>
<feature type="transmembrane region" description="Helical" evidence="1">
    <location>
        <begin position="588"/>
        <end position="614"/>
    </location>
</feature>
<feature type="domain" description="TRAP C4-dicarboxylate transport system permease DctM subunit" evidence="2">
    <location>
        <begin position="112"/>
        <end position="545"/>
    </location>
</feature>
<dbReference type="Proteomes" id="UP000239549">
    <property type="component" value="Unassembled WGS sequence"/>
</dbReference>
<feature type="transmembrane region" description="Helical" evidence="1">
    <location>
        <begin position="98"/>
        <end position="117"/>
    </location>
</feature>
<keyword evidence="4" id="KW-1185">Reference proteome</keyword>
<sequence>MSRNLEGKAGKIIDFFGAALSLFVLQIVVLGPVMGYSLSLAIFLFFALPLTFIIYPGGKSRFMTGINIFDVALAILSAASIGYLIINSDYLLTRVEYITPLTTVEYVAGVVAIITVLEATRRAIGMPMALIALLLFAYVTFGKVLPPPFGHAGFTFDWVIDTMYLTSKGIFSSPLWIVITLAFPFIFYGVILEQMGVLRSFLDFANRLFGKSPGAPAKTSIVAGTMVGMASGMPMSTTYLIGYPTIPEMVKVGYPPRTAGAIAAVVGTAAQLMPPMLGVAAFIVAQYMGVPYIKVCQYTLLPALLFYAVFFLTIQLETKRLGIKAMPIPTVSYKDIMINGFYIFLITMAVLLYFLVKFYPVGLAAFYACVVALILGFIRKNDRLNIKSLYVILAKTGRTSVYIAMACAAAGIITGFLVETGLNLKFANMVIAFGQSSLLLALVLSALAILIMSMGMPSIPAYITGIAIFGPALIKLGVIPEVAHIFCFYYATLYSITPPVAFASYAGAQIAGEDPMKTGLVACRLGIMTYIIPFIFAYAPAYLLIPQYLNLYELFRFIVFVIPGLVIFAAGISGYLTRSLGTLDRWMALASGLCLLLPFGVLDYIGFALMLIVLMRNGVFSEIKNRLNRGRDAAAK</sequence>
<dbReference type="InterPro" id="IPR010656">
    <property type="entry name" value="DctM"/>
</dbReference>
<feature type="transmembrane region" description="Helical" evidence="1">
    <location>
        <begin position="67"/>
        <end position="86"/>
    </location>
</feature>
<feature type="transmembrane region" description="Helical" evidence="1">
    <location>
        <begin position="36"/>
        <end position="55"/>
    </location>
</feature>
<keyword evidence="1" id="KW-1133">Transmembrane helix</keyword>
<feature type="transmembrane region" description="Helical" evidence="1">
    <location>
        <begin position="12"/>
        <end position="30"/>
    </location>
</feature>
<feature type="transmembrane region" description="Helical" evidence="1">
    <location>
        <begin position="124"/>
        <end position="141"/>
    </location>
</feature>
<dbReference type="PANTHER" id="PTHR43849:SF2">
    <property type="entry name" value="BLL3936 PROTEIN"/>
    <property type="match status" value="1"/>
</dbReference>
<dbReference type="AlphaFoldDB" id="A0A2L2XFU5"/>
<feature type="transmembrane region" description="Helical" evidence="1">
    <location>
        <begin position="430"/>
        <end position="453"/>
    </location>
</feature>
<feature type="transmembrane region" description="Helical" evidence="1">
    <location>
        <begin position="175"/>
        <end position="198"/>
    </location>
</feature>
<dbReference type="PANTHER" id="PTHR43849">
    <property type="entry name" value="BLL3936 PROTEIN"/>
    <property type="match status" value="1"/>
</dbReference>
<dbReference type="RefSeq" id="WP_165792185.1">
    <property type="nucleotide sequence ID" value="NZ_BFAV01000157.1"/>
</dbReference>
<protein>
    <submittedName>
        <fullName evidence="3">TRAP-type uncharacterized transport system fused permease component</fullName>
    </submittedName>
</protein>
<gene>
    <name evidence="3" type="ORF">DCCM_4151</name>
</gene>
<dbReference type="Pfam" id="PF06808">
    <property type="entry name" value="DctM"/>
    <property type="match status" value="1"/>
</dbReference>
<reference evidence="4" key="1">
    <citation type="submission" date="2018-02" db="EMBL/GenBank/DDBJ databases">
        <title>Genome sequence of Desulfocucumis palustris strain NAW-5.</title>
        <authorList>
            <person name="Watanabe M."/>
            <person name="Kojima H."/>
            <person name="Fukui M."/>
        </authorList>
    </citation>
    <scope>NUCLEOTIDE SEQUENCE [LARGE SCALE GENOMIC DNA]</scope>
    <source>
        <strain evidence="4">NAW-5</strain>
    </source>
</reference>
<feature type="transmembrane region" description="Helical" evidence="1">
    <location>
        <begin position="459"/>
        <end position="478"/>
    </location>
</feature>
<feature type="transmembrane region" description="Helical" evidence="1">
    <location>
        <begin position="527"/>
        <end position="545"/>
    </location>
</feature>